<organism evidence="2 3">
    <name type="scientific">Monoraphidium neglectum</name>
    <dbReference type="NCBI Taxonomy" id="145388"/>
    <lineage>
        <taxon>Eukaryota</taxon>
        <taxon>Viridiplantae</taxon>
        <taxon>Chlorophyta</taxon>
        <taxon>core chlorophytes</taxon>
        <taxon>Chlorophyceae</taxon>
        <taxon>CS clade</taxon>
        <taxon>Sphaeropleales</taxon>
        <taxon>Selenastraceae</taxon>
        <taxon>Monoraphidium</taxon>
    </lineage>
</organism>
<accession>A0A0D2MS18</accession>
<evidence type="ECO:0000313" key="3">
    <source>
        <dbReference type="Proteomes" id="UP000054498"/>
    </source>
</evidence>
<evidence type="ECO:0000313" key="2">
    <source>
        <dbReference type="EMBL" id="KIZ05375.1"/>
    </source>
</evidence>
<gene>
    <name evidence="2" type="ORF">MNEG_2579</name>
</gene>
<proteinExistence type="predicted"/>
<protein>
    <submittedName>
        <fullName evidence="2">Uncharacterized protein</fullName>
    </submittedName>
</protein>
<dbReference type="EMBL" id="KK100515">
    <property type="protein sequence ID" value="KIZ05375.1"/>
    <property type="molecule type" value="Genomic_DNA"/>
</dbReference>
<dbReference type="GeneID" id="25735457"/>
<evidence type="ECO:0000256" key="1">
    <source>
        <dbReference type="SAM" id="MobiDB-lite"/>
    </source>
</evidence>
<keyword evidence="3" id="KW-1185">Reference proteome</keyword>
<name>A0A0D2MS18_9CHLO</name>
<sequence length="75" mass="7999">MSDPSYSAAGARISAAARLRAALRPPLELAVQEVEMALTHRDYGRWRPYSVDGGRGHGRGADLDSGAPLSSHPEL</sequence>
<dbReference type="AlphaFoldDB" id="A0A0D2MS18"/>
<dbReference type="Proteomes" id="UP000054498">
    <property type="component" value="Unassembled WGS sequence"/>
</dbReference>
<dbReference type="RefSeq" id="XP_013904394.1">
    <property type="nucleotide sequence ID" value="XM_014048940.1"/>
</dbReference>
<feature type="region of interest" description="Disordered" evidence="1">
    <location>
        <begin position="48"/>
        <end position="75"/>
    </location>
</feature>
<reference evidence="2 3" key="1">
    <citation type="journal article" date="2013" name="BMC Genomics">
        <title>Reconstruction of the lipid metabolism for the microalga Monoraphidium neglectum from its genome sequence reveals characteristics suitable for biofuel production.</title>
        <authorList>
            <person name="Bogen C."/>
            <person name="Al-Dilaimi A."/>
            <person name="Albersmeier A."/>
            <person name="Wichmann J."/>
            <person name="Grundmann M."/>
            <person name="Rupp O."/>
            <person name="Lauersen K.J."/>
            <person name="Blifernez-Klassen O."/>
            <person name="Kalinowski J."/>
            <person name="Goesmann A."/>
            <person name="Mussgnug J.H."/>
            <person name="Kruse O."/>
        </authorList>
    </citation>
    <scope>NUCLEOTIDE SEQUENCE [LARGE SCALE GENOMIC DNA]</scope>
    <source>
        <strain evidence="2 3">SAG 48.87</strain>
    </source>
</reference>
<dbReference type="KEGG" id="mng:MNEG_2579"/>